<feature type="transmembrane region" description="Helical" evidence="2">
    <location>
        <begin position="197"/>
        <end position="221"/>
    </location>
</feature>
<organism evidence="4 5">
    <name type="scientific">Prymnesium parvum</name>
    <name type="common">Toxic golden alga</name>
    <dbReference type="NCBI Taxonomy" id="97485"/>
    <lineage>
        <taxon>Eukaryota</taxon>
        <taxon>Haptista</taxon>
        <taxon>Haptophyta</taxon>
        <taxon>Prymnesiophyceae</taxon>
        <taxon>Prymnesiales</taxon>
        <taxon>Prymnesiaceae</taxon>
        <taxon>Prymnesium</taxon>
    </lineage>
</organism>
<evidence type="ECO:0000256" key="3">
    <source>
        <dbReference type="SAM" id="SignalP"/>
    </source>
</evidence>
<keyword evidence="2" id="KW-0812">Transmembrane</keyword>
<keyword evidence="2" id="KW-0472">Membrane</keyword>
<name>A0AB34IC45_PRYPA</name>
<dbReference type="EMBL" id="JBGBPQ010000032">
    <property type="protein sequence ID" value="KAL1495366.1"/>
    <property type="molecule type" value="Genomic_DNA"/>
</dbReference>
<feature type="region of interest" description="Disordered" evidence="1">
    <location>
        <begin position="533"/>
        <end position="557"/>
    </location>
</feature>
<sequence>MGSRSPRGPLLFPLLLAVARAQHSYVEACDGSGKHPLFLPSYAFYGPRYNYTGRGPLKPVFPEIVPLASGQELCDTSTWGPLAGRVVLLSGALSTLCKEGNASVPRIMENISDAGGSSVTYWPFPAAGYFALRRFASIFVGLEFDSVTPHTVIASADFKLLMSIFGACSAQGRPTMLTLLPEEHTHIEMYEHGNGIVISWFIFVLSYVLLSYVFYVAWLSMRVLRTCRTATHIALGLDALCCLHRSTCCGPWGFSPFSYVFNSNFSVSWVESSNIYGPLSTIILVFRMGAIMYRHDFSKAQSFAFYTACFVICAAMCATTVWSEVMYAYSPADKDKLAINRFVFTFNRAFSASLYGVVCVPLLLKLYSSAQIMNDGSEPKSLTAQVSGFISSITMRASASQNKLLTFFRRFVISSVLHVSCSIWATVVAYSSQQATTGELLGDEVNSPEDYYNSWLENMTTVWMVDLLIITIETYCFHLSMIARVVVREDPKLKDQFKNTSVRWSATTPVRGSADANHFSRAAPSYIPRRSKISMLNDTDSQRPNSSVKGSIRCDRL</sequence>
<evidence type="ECO:0008006" key="6">
    <source>
        <dbReference type="Google" id="ProtNLM"/>
    </source>
</evidence>
<feature type="transmembrane region" description="Helical" evidence="2">
    <location>
        <begin position="411"/>
        <end position="431"/>
    </location>
</feature>
<feature type="transmembrane region" description="Helical" evidence="2">
    <location>
        <begin position="462"/>
        <end position="487"/>
    </location>
</feature>
<feature type="transmembrane region" description="Helical" evidence="2">
    <location>
        <begin position="233"/>
        <end position="254"/>
    </location>
</feature>
<evidence type="ECO:0000256" key="2">
    <source>
        <dbReference type="SAM" id="Phobius"/>
    </source>
</evidence>
<protein>
    <recommendedName>
        <fullName evidence="6">Protein RFT1 homolog</fullName>
    </recommendedName>
</protein>
<dbReference type="Proteomes" id="UP001515480">
    <property type="component" value="Unassembled WGS sequence"/>
</dbReference>
<keyword evidence="3" id="KW-0732">Signal</keyword>
<dbReference type="AlphaFoldDB" id="A0AB34IC45"/>
<keyword evidence="5" id="KW-1185">Reference proteome</keyword>
<evidence type="ECO:0000313" key="4">
    <source>
        <dbReference type="EMBL" id="KAL1495366.1"/>
    </source>
</evidence>
<feature type="transmembrane region" description="Helical" evidence="2">
    <location>
        <begin position="274"/>
        <end position="291"/>
    </location>
</feature>
<feature type="transmembrane region" description="Helical" evidence="2">
    <location>
        <begin position="303"/>
        <end position="322"/>
    </location>
</feature>
<feature type="signal peptide" evidence="3">
    <location>
        <begin position="1"/>
        <end position="21"/>
    </location>
</feature>
<evidence type="ECO:0000256" key="1">
    <source>
        <dbReference type="SAM" id="MobiDB-lite"/>
    </source>
</evidence>
<keyword evidence="2" id="KW-1133">Transmembrane helix</keyword>
<evidence type="ECO:0000313" key="5">
    <source>
        <dbReference type="Proteomes" id="UP001515480"/>
    </source>
</evidence>
<proteinExistence type="predicted"/>
<feature type="chain" id="PRO_5044301229" description="Protein RFT1 homolog" evidence="3">
    <location>
        <begin position="22"/>
        <end position="557"/>
    </location>
</feature>
<feature type="transmembrane region" description="Helical" evidence="2">
    <location>
        <begin position="342"/>
        <end position="364"/>
    </location>
</feature>
<comment type="caution">
    <text evidence="4">The sequence shown here is derived from an EMBL/GenBank/DDBJ whole genome shotgun (WGS) entry which is preliminary data.</text>
</comment>
<gene>
    <name evidence="4" type="ORF">AB1Y20_016735</name>
</gene>
<feature type="compositionally biased region" description="Polar residues" evidence="1">
    <location>
        <begin position="534"/>
        <end position="549"/>
    </location>
</feature>
<accession>A0AB34IC45</accession>
<reference evidence="4 5" key="1">
    <citation type="journal article" date="2024" name="Science">
        <title>Giant polyketide synthase enzymes in the biosynthesis of giant marine polyether toxins.</title>
        <authorList>
            <person name="Fallon T.R."/>
            <person name="Shende V.V."/>
            <person name="Wierzbicki I.H."/>
            <person name="Pendleton A.L."/>
            <person name="Watervoot N.F."/>
            <person name="Auber R.P."/>
            <person name="Gonzalez D.J."/>
            <person name="Wisecaver J.H."/>
            <person name="Moore B.S."/>
        </authorList>
    </citation>
    <scope>NUCLEOTIDE SEQUENCE [LARGE SCALE GENOMIC DNA]</scope>
    <source>
        <strain evidence="4 5">12B1</strain>
    </source>
</reference>